<keyword evidence="2" id="KW-0472">Membrane</keyword>
<sequence>MDINKLLNDVSNVFNDNTKNKKKKLNDEFTDGLSYLNNKSKKIKHLENRINMPNSNVIEGFDYVGKGHVNVKKLNEDDKAFLREKKSDYNAGIDGYEQTMTSFRTKYNKILRNIKECEKDCGDILELNKMEACKVGCKLRGPILDRNKDGMYPKINGKKSCNEYVNAIERGACENAYEWKDKNGEMIENDLTSEYSQLQSQNEDLKKTATSLFERAALLRKSNIDLVNKTFSKEASMGTQNIGKMKEFQDTKLKLRPGSDPNQSLTPEQIMLRIMEKDSKIRLDSMTMRTYMWFIGMIGIFGGTIYLINKNKD</sequence>
<dbReference type="AlphaFoldDB" id="A0A6C0CQR5"/>
<evidence type="ECO:0000313" key="3">
    <source>
        <dbReference type="EMBL" id="QHT06019.1"/>
    </source>
</evidence>
<feature type="transmembrane region" description="Helical" evidence="2">
    <location>
        <begin position="290"/>
        <end position="308"/>
    </location>
</feature>
<dbReference type="EMBL" id="MN739462">
    <property type="protein sequence ID" value="QHT06019.1"/>
    <property type="molecule type" value="Genomic_DNA"/>
</dbReference>
<keyword evidence="2" id="KW-1133">Transmembrane helix</keyword>
<evidence type="ECO:0000256" key="1">
    <source>
        <dbReference type="SAM" id="Coils"/>
    </source>
</evidence>
<name>A0A6C0CQR5_9ZZZZ</name>
<feature type="coiled-coil region" evidence="1">
    <location>
        <begin position="188"/>
        <end position="215"/>
    </location>
</feature>
<keyword evidence="1" id="KW-0175">Coiled coil</keyword>
<organism evidence="3">
    <name type="scientific">viral metagenome</name>
    <dbReference type="NCBI Taxonomy" id="1070528"/>
    <lineage>
        <taxon>unclassified sequences</taxon>
        <taxon>metagenomes</taxon>
        <taxon>organismal metagenomes</taxon>
    </lineage>
</organism>
<accession>A0A6C0CQR5</accession>
<protein>
    <submittedName>
        <fullName evidence="3">Uncharacterized protein</fullName>
    </submittedName>
</protein>
<evidence type="ECO:0000256" key="2">
    <source>
        <dbReference type="SAM" id="Phobius"/>
    </source>
</evidence>
<keyword evidence="2" id="KW-0812">Transmembrane</keyword>
<proteinExistence type="predicted"/>
<reference evidence="3" key="1">
    <citation type="journal article" date="2020" name="Nature">
        <title>Giant virus diversity and host interactions through global metagenomics.</title>
        <authorList>
            <person name="Schulz F."/>
            <person name="Roux S."/>
            <person name="Paez-Espino D."/>
            <person name="Jungbluth S."/>
            <person name="Walsh D.A."/>
            <person name="Denef V.J."/>
            <person name="McMahon K.D."/>
            <person name="Konstantinidis K.T."/>
            <person name="Eloe-Fadrosh E.A."/>
            <person name="Kyrpides N.C."/>
            <person name="Woyke T."/>
        </authorList>
    </citation>
    <scope>NUCLEOTIDE SEQUENCE</scope>
    <source>
        <strain evidence="3">GVMAG-M-3300021425-14</strain>
    </source>
</reference>